<feature type="transmembrane region" description="Helical" evidence="7">
    <location>
        <begin position="72"/>
        <end position="95"/>
    </location>
</feature>
<keyword evidence="6 7" id="KW-0472">Membrane</keyword>
<dbReference type="Gene3D" id="1.10.3720.10">
    <property type="entry name" value="MetI-like"/>
    <property type="match status" value="1"/>
</dbReference>
<gene>
    <name evidence="9" type="ORF">DQG23_35030</name>
</gene>
<dbReference type="InterPro" id="IPR035906">
    <property type="entry name" value="MetI-like_sf"/>
</dbReference>
<dbReference type="Proteomes" id="UP000250369">
    <property type="component" value="Unassembled WGS sequence"/>
</dbReference>
<dbReference type="Pfam" id="PF00528">
    <property type="entry name" value="BPD_transp_1"/>
    <property type="match status" value="1"/>
</dbReference>
<name>A0A329M5I0_9BACL</name>
<proteinExistence type="inferred from homology"/>
<feature type="transmembrane region" description="Helical" evidence="7">
    <location>
        <begin position="210"/>
        <end position="231"/>
    </location>
</feature>
<evidence type="ECO:0000256" key="3">
    <source>
        <dbReference type="ARBA" id="ARBA00022475"/>
    </source>
</evidence>
<dbReference type="InterPro" id="IPR045621">
    <property type="entry name" value="BPD_transp_1_N"/>
</dbReference>
<reference evidence="9 10" key="1">
    <citation type="journal article" date="2009" name="Int. J. Syst. Evol. Microbiol.">
        <title>Paenibacillus contaminans sp. nov., isolated from a contaminated laboratory plate.</title>
        <authorList>
            <person name="Chou J.H."/>
            <person name="Lee J.H."/>
            <person name="Lin M.C."/>
            <person name="Chang P.S."/>
            <person name="Arun A.B."/>
            <person name="Young C.C."/>
            <person name="Chen W.M."/>
        </authorList>
    </citation>
    <scope>NUCLEOTIDE SEQUENCE [LARGE SCALE GENOMIC DNA]</scope>
    <source>
        <strain evidence="9 10">CKOBP-6</strain>
    </source>
</reference>
<organism evidence="9 10">
    <name type="scientific">Paenibacillus contaminans</name>
    <dbReference type="NCBI Taxonomy" id="450362"/>
    <lineage>
        <taxon>Bacteria</taxon>
        <taxon>Bacillati</taxon>
        <taxon>Bacillota</taxon>
        <taxon>Bacilli</taxon>
        <taxon>Bacillales</taxon>
        <taxon>Paenibacillaceae</taxon>
        <taxon>Paenibacillus</taxon>
    </lineage>
</organism>
<dbReference type="PROSITE" id="PS50928">
    <property type="entry name" value="ABC_TM1"/>
    <property type="match status" value="1"/>
</dbReference>
<evidence type="ECO:0000256" key="5">
    <source>
        <dbReference type="ARBA" id="ARBA00022989"/>
    </source>
</evidence>
<evidence type="ECO:0000259" key="8">
    <source>
        <dbReference type="PROSITE" id="PS50928"/>
    </source>
</evidence>
<dbReference type="InterPro" id="IPR000515">
    <property type="entry name" value="MetI-like"/>
</dbReference>
<feature type="transmembrane region" description="Helical" evidence="7">
    <location>
        <begin position="107"/>
        <end position="133"/>
    </location>
</feature>
<dbReference type="AlphaFoldDB" id="A0A329M5I0"/>
<evidence type="ECO:0000256" key="1">
    <source>
        <dbReference type="ARBA" id="ARBA00004651"/>
    </source>
</evidence>
<comment type="subcellular location">
    <subcellularLocation>
        <location evidence="1 7">Cell membrane</location>
        <topology evidence="1 7">Multi-pass membrane protein</topology>
    </subcellularLocation>
</comment>
<keyword evidence="2 7" id="KW-0813">Transport</keyword>
<feature type="domain" description="ABC transmembrane type-1" evidence="8">
    <location>
        <begin position="68"/>
        <end position="275"/>
    </location>
</feature>
<protein>
    <submittedName>
        <fullName evidence="9">Diguanylate cyclase</fullName>
    </submittedName>
</protein>
<accession>A0A329M5I0</accession>
<feature type="transmembrane region" description="Helical" evidence="7">
    <location>
        <begin position="256"/>
        <end position="282"/>
    </location>
</feature>
<dbReference type="GO" id="GO:0055085">
    <property type="term" value="P:transmembrane transport"/>
    <property type="evidence" value="ECO:0007669"/>
    <property type="project" value="InterPro"/>
</dbReference>
<evidence type="ECO:0000313" key="9">
    <source>
        <dbReference type="EMBL" id="RAV12207.1"/>
    </source>
</evidence>
<dbReference type="PANTHER" id="PTHR43163:SF6">
    <property type="entry name" value="DIPEPTIDE TRANSPORT SYSTEM PERMEASE PROTEIN DPPB-RELATED"/>
    <property type="match status" value="1"/>
</dbReference>
<keyword evidence="4 7" id="KW-0812">Transmembrane</keyword>
<dbReference type="GO" id="GO:0005886">
    <property type="term" value="C:plasma membrane"/>
    <property type="evidence" value="ECO:0007669"/>
    <property type="project" value="UniProtKB-SubCell"/>
</dbReference>
<evidence type="ECO:0000256" key="6">
    <source>
        <dbReference type="ARBA" id="ARBA00023136"/>
    </source>
</evidence>
<keyword evidence="3" id="KW-1003">Cell membrane</keyword>
<evidence type="ECO:0000256" key="2">
    <source>
        <dbReference type="ARBA" id="ARBA00022448"/>
    </source>
</evidence>
<comment type="caution">
    <text evidence="9">The sequence shown here is derived from an EMBL/GenBank/DDBJ whole genome shotgun (WGS) entry which is preliminary data.</text>
</comment>
<dbReference type="Pfam" id="PF19300">
    <property type="entry name" value="BPD_transp_1_N"/>
    <property type="match status" value="1"/>
</dbReference>
<comment type="similarity">
    <text evidence="7">Belongs to the binding-protein-dependent transport system permease family.</text>
</comment>
<evidence type="ECO:0000256" key="4">
    <source>
        <dbReference type="ARBA" id="ARBA00022692"/>
    </source>
</evidence>
<dbReference type="SUPFAM" id="SSF161098">
    <property type="entry name" value="MetI-like"/>
    <property type="match status" value="1"/>
</dbReference>
<feature type="transmembrane region" description="Helical" evidence="7">
    <location>
        <begin position="153"/>
        <end position="171"/>
    </location>
</feature>
<evidence type="ECO:0000256" key="7">
    <source>
        <dbReference type="RuleBase" id="RU363032"/>
    </source>
</evidence>
<dbReference type="CDD" id="cd06261">
    <property type="entry name" value="TM_PBP2"/>
    <property type="match status" value="1"/>
</dbReference>
<keyword evidence="5 7" id="KW-1133">Transmembrane helix</keyword>
<dbReference type="EMBL" id="QMFB01000034">
    <property type="protein sequence ID" value="RAV12207.1"/>
    <property type="molecule type" value="Genomic_DNA"/>
</dbReference>
<evidence type="ECO:0000313" key="10">
    <source>
        <dbReference type="Proteomes" id="UP000250369"/>
    </source>
</evidence>
<keyword evidence="10" id="KW-1185">Reference proteome</keyword>
<sequence>MAPGGPLSQIAEDPTIKAVDKENLIKAYGLDKPLTTQYWEMISGMAQGDFGTSFFKNEPVSSIILDRLPNTLLLTVTSFIVAMLIGIPIGIICALKPNSRFDQIVSGITFAGISLPTFWLGILLIMFFAVKLGWLPSGGLKSLNGDFSLMDRIKHLILPILTMAVGELAVWTRYIRSSMMEIVNQDYMRTARAKGLKSSRILVLHGFRNALIPLATLFGLAIPSFFGGALFTEKVFSVPGMGLLFTEAAFQRDYPIIFAITTIAAFLTVFGNIIADVMIAALDPRVSLGNKEVKV</sequence>
<dbReference type="OrthoDB" id="24153at2"/>
<dbReference type="PANTHER" id="PTHR43163">
    <property type="entry name" value="DIPEPTIDE TRANSPORT SYSTEM PERMEASE PROTEIN DPPB-RELATED"/>
    <property type="match status" value="1"/>
</dbReference>